<feature type="compositionally biased region" description="Basic and acidic residues" evidence="6">
    <location>
        <begin position="31"/>
        <end position="42"/>
    </location>
</feature>
<feature type="region of interest" description="Disordered" evidence="6">
    <location>
        <begin position="1480"/>
        <end position="1503"/>
    </location>
</feature>
<name>A0A1V4K484_PATFA</name>
<organism evidence="9 10">
    <name type="scientific">Patagioenas fasciata monilis</name>
    <dbReference type="NCBI Taxonomy" id="372326"/>
    <lineage>
        <taxon>Eukaryota</taxon>
        <taxon>Metazoa</taxon>
        <taxon>Chordata</taxon>
        <taxon>Craniata</taxon>
        <taxon>Vertebrata</taxon>
        <taxon>Euteleostomi</taxon>
        <taxon>Archelosauria</taxon>
        <taxon>Archosauria</taxon>
        <taxon>Dinosauria</taxon>
        <taxon>Saurischia</taxon>
        <taxon>Theropoda</taxon>
        <taxon>Coelurosauria</taxon>
        <taxon>Aves</taxon>
        <taxon>Neognathae</taxon>
        <taxon>Neoaves</taxon>
        <taxon>Columbimorphae</taxon>
        <taxon>Columbiformes</taxon>
        <taxon>Columbidae</taxon>
        <taxon>Patagioenas</taxon>
    </lineage>
</organism>
<dbReference type="Gene3D" id="1.10.238.10">
    <property type="entry name" value="EF-hand"/>
    <property type="match status" value="1"/>
</dbReference>
<feature type="compositionally biased region" description="Basic and acidic residues" evidence="6">
    <location>
        <begin position="1207"/>
        <end position="1224"/>
    </location>
</feature>
<feature type="domain" description="EF-hand" evidence="7">
    <location>
        <begin position="124"/>
        <end position="159"/>
    </location>
</feature>
<keyword evidence="10" id="KW-1185">Reference proteome</keyword>
<dbReference type="FunFam" id="3.30.1490.40:FF:000001">
    <property type="entry name" value="GRB10-interacting GYF protein 2 isoform X1"/>
    <property type="match status" value="1"/>
</dbReference>
<sequence length="1531" mass="175957">MASEELAQKLQRRLQLEESGAAAESEAVAAKGEEAAGDEAERSCLTASADAELSAKLCRRQDINEGAAQPRRAAVFNPYTEFKEFSRRQIKDMERMFRLYDSGRDGYIDLMELKLMMEKLGAPQTHLGLKNMIKEVDEDFDGKLSFREFLLIFHKAAAGELEEDSGLLTLAKLSEIDVSIEGVKGAKNFFEAKVQALSSAIAVAVRDSPSGSAGSHFFKRGIEQEKMAAETQTLNFGPEWLRALSSGGSVTSPPLSPALPKYKLADYRYGREEMLALFLKDNKIPSDLLDKEFLPILQEEPLPPLALVPFTEEEQRNFSMSVNSAAVLRLTGRGGGTVVGAPRGRSSSRGRGRGRGESGFYQRSFDEVEGGFGRGGGREMHRSQSWEERGDRRFEKPGRKDPVRPNFEEGGTAQTGRKHEFIRSESENWRIFREEQNGEDDDGGWRLAGSRRDGERWRPHSPGWREHMERRRRFEFDFRERDDERGYRRVRCGSGSMEDDRDSLPEWCLEDAEEEMGTFDSSGAFLSLKKVQKEPIPEEQEMDFRPVEEGEERSDSEGSHNEEAKDHEKTTKKEGEKTDRVAAEAVEEAVQTSSPATRSDTPPKSQPPDPLQTSLFERKEESVPERTEKTEDKENQTENTPPAKMSNREDLASVAQPLPQISADTASPAHLSPPVSNSNPALRPVQTPVTAAPGMGNIPTDPDDEEGLKHLEQQAEKMVAYLQDSALDDERLAAKIQEHRAKGSSMPLFHEAMQKWYYKDPQGEIQGPFSNQEMAEWFQAGYFTMSLLVKRACDDTFQPLGDIMKMWGRVPFTPGPAPLPHLGELDQERLTRQQELALIQMQHLQYQHLLIQQQYAQVLAQQQKAALSSQQQQQLAILLQQFQALKMRISEQNMMPPVTRSVSVPDTGSIWELQSASQPTVWEGSSVWDLPIDTAAQGPALEQLQQLEKAKAAKLEQERREVEMRAKREEEERKRQEELRRQQEELLRRQQEDERKRREEEELARRKQEMTVRAERGEAVDLICLDFRKAFDVILHKRLVYKEEALRRQREQEIALRRQREEEERQQQEEALRRLEERRREEEERRQREELIRKQEEEAAKWAREEEEAQRRLEESRLRMEEEAARQRLEEEERKRKELELQRQKEIMRQRQQQQEALRRLQQQQQQQQLAQMKLPSSSTWGQQSNSGACQSQTTLSLAEIQKLEEERERQLREEQRRQQRELMKALQQQQQQQQQKLSGWGNVTKPSGTTKSLLEIQQEEARQMQKQQQQQHQQPNRVRNTTHSNLHTSIGNSVWGSLNTNPSNQWASDLVSSIWSNADTKNSNVGFWDDAVKEVGPRNSTNKNKSNASLSKSVGITSRQNKKVEEEEKLLKLFQGVNKAQDGFTQWCEQMLHALNTANNLDVPTFVSFLKEVESPYEVHDYIRAYLGDTPEAKEFAKQFLERRAKQKASQQRQQQQQQDSVWGMNHSSLHSVFQTNQSNNQQSNFEAVQSGKKKKKQKMVRADPSLLGFSVNASSERLNMGEIETLEDY</sequence>
<evidence type="ECO:0000256" key="5">
    <source>
        <dbReference type="ARBA" id="ARBA00038015"/>
    </source>
</evidence>
<feature type="compositionally biased region" description="Basic and acidic residues" evidence="6">
    <location>
        <begin position="450"/>
        <end position="462"/>
    </location>
</feature>
<keyword evidence="1" id="KW-0597">Phosphoprotein</keyword>
<dbReference type="GO" id="GO:0031982">
    <property type="term" value="C:vesicle"/>
    <property type="evidence" value="ECO:0007669"/>
    <property type="project" value="TreeGrafter"/>
</dbReference>
<dbReference type="GO" id="GO:0048009">
    <property type="term" value="P:insulin-like growth factor receptor signaling pathway"/>
    <property type="evidence" value="ECO:0007669"/>
    <property type="project" value="TreeGrafter"/>
</dbReference>
<feature type="region of interest" description="Disordered" evidence="6">
    <location>
        <begin position="438"/>
        <end position="462"/>
    </location>
</feature>
<gene>
    <name evidence="9" type="primary">GIGYF2</name>
    <name evidence="9" type="ORF">AV530_005157</name>
</gene>
<dbReference type="SMART" id="SM00054">
    <property type="entry name" value="EFh"/>
    <property type="match status" value="2"/>
</dbReference>
<dbReference type="GO" id="GO:0043204">
    <property type="term" value="C:perikaryon"/>
    <property type="evidence" value="ECO:0007669"/>
    <property type="project" value="TreeGrafter"/>
</dbReference>
<feature type="compositionally biased region" description="Basic and acidic residues" evidence="6">
    <location>
        <begin position="376"/>
        <end position="407"/>
    </location>
</feature>
<feature type="domain" description="GYF" evidence="8">
    <location>
        <begin position="753"/>
        <end position="801"/>
    </location>
</feature>
<comment type="similarity">
    <text evidence="5">Belongs to the GIGYF family.</text>
</comment>
<dbReference type="InterPro" id="IPR003169">
    <property type="entry name" value="GYF"/>
</dbReference>
<dbReference type="FunFam" id="1.10.238.10:FF:000112">
    <property type="entry name" value="EF-hand domain family, member D2"/>
    <property type="match status" value="1"/>
</dbReference>
<dbReference type="PROSITE" id="PS50222">
    <property type="entry name" value="EF_HAND_2"/>
    <property type="match status" value="2"/>
</dbReference>
<feature type="region of interest" description="Disordered" evidence="6">
    <location>
        <begin position="1261"/>
        <end position="1295"/>
    </location>
</feature>
<dbReference type="InterPro" id="IPR011992">
    <property type="entry name" value="EF-hand-dom_pair"/>
</dbReference>
<dbReference type="CDD" id="cd00072">
    <property type="entry name" value="GYF"/>
    <property type="match status" value="1"/>
</dbReference>
<feature type="compositionally biased region" description="Low complexity" evidence="6">
    <location>
        <begin position="17"/>
        <end position="30"/>
    </location>
</feature>
<evidence type="ECO:0000256" key="1">
    <source>
        <dbReference type="ARBA" id="ARBA00022553"/>
    </source>
</evidence>
<proteinExistence type="inferred from homology"/>
<dbReference type="Pfam" id="PF02213">
    <property type="entry name" value="GYF"/>
    <property type="match status" value="1"/>
</dbReference>
<feature type="compositionally biased region" description="Low complexity" evidence="6">
    <location>
        <begin position="1340"/>
        <end position="1354"/>
    </location>
</feature>
<feature type="domain" description="EF-hand" evidence="7">
    <location>
        <begin position="88"/>
        <end position="123"/>
    </location>
</feature>
<keyword evidence="2" id="KW-0479">Metal-binding</keyword>
<dbReference type="Proteomes" id="UP000190648">
    <property type="component" value="Unassembled WGS sequence"/>
</dbReference>
<feature type="compositionally biased region" description="Polar residues" evidence="6">
    <location>
        <begin position="1276"/>
        <end position="1295"/>
    </location>
</feature>
<feature type="region of interest" description="Disordered" evidence="6">
    <location>
        <begin position="484"/>
        <end position="504"/>
    </location>
</feature>
<feature type="compositionally biased region" description="Low complexity" evidence="6">
    <location>
        <begin position="1265"/>
        <end position="1275"/>
    </location>
</feature>
<feature type="region of interest" description="Disordered" evidence="6">
    <location>
        <begin position="986"/>
        <end position="1011"/>
    </location>
</feature>
<evidence type="ECO:0000256" key="2">
    <source>
        <dbReference type="ARBA" id="ARBA00022723"/>
    </source>
</evidence>
<dbReference type="SUPFAM" id="SSF47473">
    <property type="entry name" value="EF-hand"/>
    <property type="match status" value="1"/>
</dbReference>
<dbReference type="PROSITE" id="PS50829">
    <property type="entry name" value="GYF"/>
    <property type="match status" value="1"/>
</dbReference>
<feature type="compositionally biased region" description="Basic and acidic residues" evidence="6">
    <location>
        <begin position="616"/>
        <end position="636"/>
    </location>
</feature>
<dbReference type="CDD" id="cd00051">
    <property type="entry name" value="EFh"/>
    <property type="match status" value="1"/>
</dbReference>
<keyword evidence="4" id="KW-0106">Calcium</keyword>
<dbReference type="PANTHER" id="PTHR14445">
    <property type="entry name" value="GRB10 INTERACTING GYF PROTEIN"/>
    <property type="match status" value="1"/>
</dbReference>
<dbReference type="InterPro" id="IPR051640">
    <property type="entry name" value="GRB10-interact_GYF"/>
</dbReference>
<dbReference type="GO" id="GO:0005829">
    <property type="term" value="C:cytosol"/>
    <property type="evidence" value="ECO:0007669"/>
    <property type="project" value="TreeGrafter"/>
</dbReference>
<feature type="compositionally biased region" description="Polar residues" evidence="6">
    <location>
        <begin position="591"/>
        <end position="603"/>
    </location>
</feature>
<evidence type="ECO:0000313" key="9">
    <source>
        <dbReference type="EMBL" id="OPJ79272.1"/>
    </source>
</evidence>
<dbReference type="EMBL" id="LSYS01004732">
    <property type="protein sequence ID" value="OPJ79272.1"/>
    <property type="molecule type" value="Genomic_DNA"/>
</dbReference>
<feature type="region of interest" description="Disordered" evidence="6">
    <location>
        <begin position="530"/>
        <end position="697"/>
    </location>
</feature>
<feature type="region of interest" description="Disordered" evidence="6">
    <location>
        <begin position="1168"/>
        <end position="1194"/>
    </location>
</feature>
<evidence type="ECO:0000256" key="4">
    <source>
        <dbReference type="ARBA" id="ARBA00022837"/>
    </source>
</evidence>
<feature type="region of interest" description="Disordered" evidence="6">
    <location>
        <begin position="17"/>
        <end position="43"/>
    </location>
</feature>
<dbReference type="PANTHER" id="PTHR14445:SF38">
    <property type="entry name" value="GRB10-INTERACTING GYF PROTEIN 2"/>
    <property type="match status" value="1"/>
</dbReference>
<feature type="region of interest" description="Disordered" evidence="6">
    <location>
        <begin position="1444"/>
        <end position="1463"/>
    </location>
</feature>
<dbReference type="InterPro" id="IPR002048">
    <property type="entry name" value="EF_hand_dom"/>
</dbReference>
<feature type="region of interest" description="Disordered" evidence="6">
    <location>
        <begin position="1337"/>
        <end position="1359"/>
    </location>
</feature>
<evidence type="ECO:0000256" key="3">
    <source>
        <dbReference type="ARBA" id="ARBA00022737"/>
    </source>
</evidence>
<dbReference type="GO" id="GO:0016020">
    <property type="term" value="C:membrane"/>
    <property type="evidence" value="ECO:0007669"/>
    <property type="project" value="TreeGrafter"/>
</dbReference>
<dbReference type="GO" id="GO:0005509">
    <property type="term" value="F:calcium ion binding"/>
    <property type="evidence" value="ECO:0007669"/>
    <property type="project" value="InterPro"/>
</dbReference>
<dbReference type="InterPro" id="IPR035445">
    <property type="entry name" value="GYF-like_dom_sf"/>
</dbReference>
<accession>A0A1V4K484</accession>
<comment type="caution">
    <text evidence="9">The sequence shown here is derived from an EMBL/GenBank/DDBJ whole genome shotgun (WGS) entry which is preliminary data.</text>
</comment>
<evidence type="ECO:0000256" key="6">
    <source>
        <dbReference type="SAM" id="MobiDB-lite"/>
    </source>
</evidence>
<evidence type="ECO:0000313" key="10">
    <source>
        <dbReference type="Proteomes" id="UP000190648"/>
    </source>
</evidence>
<feature type="compositionally biased region" description="Basic and acidic residues" evidence="6">
    <location>
        <begin position="531"/>
        <end position="582"/>
    </location>
</feature>
<dbReference type="STRING" id="372326.A0A1V4K484"/>
<evidence type="ECO:0000259" key="7">
    <source>
        <dbReference type="PROSITE" id="PS50222"/>
    </source>
</evidence>
<dbReference type="SMART" id="SM00444">
    <property type="entry name" value="GYF"/>
    <property type="match status" value="1"/>
</dbReference>
<protein>
    <submittedName>
        <fullName evidence="9">PERQ amino acid-rich with GYF domain-containing protein 2 isoform B</fullName>
    </submittedName>
</protein>
<keyword evidence="3" id="KW-0677">Repeat</keyword>
<dbReference type="Gene3D" id="3.30.1490.40">
    <property type="match status" value="1"/>
</dbReference>
<feature type="region of interest" description="Disordered" evidence="6">
    <location>
        <begin position="1207"/>
        <end position="1249"/>
    </location>
</feature>
<feature type="compositionally biased region" description="Low complexity" evidence="6">
    <location>
        <begin position="1449"/>
        <end position="1460"/>
    </location>
</feature>
<feature type="compositionally biased region" description="Polar residues" evidence="6">
    <location>
        <begin position="1176"/>
        <end position="1194"/>
    </location>
</feature>
<evidence type="ECO:0000259" key="8">
    <source>
        <dbReference type="PROSITE" id="PS50829"/>
    </source>
</evidence>
<dbReference type="Pfam" id="PF13499">
    <property type="entry name" value="EF-hand_7"/>
    <property type="match status" value="1"/>
</dbReference>
<dbReference type="OrthoDB" id="48509at2759"/>
<reference evidence="9 10" key="1">
    <citation type="submission" date="2016-02" db="EMBL/GenBank/DDBJ databases">
        <title>Band-tailed pigeon sequencing and assembly.</title>
        <authorList>
            <person name="Soares A.E."/>
            <person name="Novak B.J."/>
            <person name="Rice E.S."/>
            <person name="O'Connell B."/>
            <person name="Chang D."/>
            <person name="Weber S."/>
            <person name="Shapiro B."/>
        </authorList>
    </citation>
    <scope>NUCLEOTIDE SEQUENCE [LARGE SCALE GENOMIC DNA]</scope>
    <source>
        <strain evidence="9">BTP2013</strain>
        <tissue evidence="9">Blood</tissue>
    </source>
</reference>
<dbReference type="SUPFAM" id="SSF55277">
    <property type="entry name" value="GYF domain"/>
    <property type="match status" value="1"/>
</dbReference>
<feature type="region of interest" description="Disordered" evidence="6">
    <location>
        <begin position="333"/>
        <end position="418"/>
    </location>
</feature>
<dbReference type="GO" id="GO:1990635">
    <property type="term" value="C:proximal dendrite"/>
    <property type="evidence" value="ECO:0007669"/>
    <property type="project" value="TreeGrafter"/>
</dbReference>